<name>A0A2N6L5Y9_9CYAN</name>
<protein>
    <recommendedName>
        <fullName evidence="1">Methyltransferase FkbM domain-containing protein</fullName>
    </recommendedName>
</protein>
<evidence type="ECO:0000313" key="2">
    <source>
        <dbReference type="EMBL" id="PMB17315.1"/>
    </source>
</evidence>
<dbReference type="InterPro" id="IPR006342">
    <property type="entry name" value="FkbM_mtfrase"/>
</dbReference>
<dbReference type="PANTHER" id="PTHR34203">
    <property type="entry name" value="METHYLTRANSFERASE, FKBM FAMILY PROTEIN"/>
    <property type="match status" value="1"/>
</dbReference>
<dbReference type="SUPFAM" id="SSF53335">
    <property type="entry name" value="S-adenosyl-L-methionine-dependent methyltransferases"/>
    <property type="match status" value="1"/>
</dbReference>
<evidence type="ECO:0000259" key="1">
    <source>
        <dbReference type="Pfam" id="PF05050"/>
    </source>
</evidence>
<dbReference type="NCBIfam" id="TIGR01444">
    <property type="entry name" value="fkbM_fam"/>
    <property type="match status" value="1"/>
</dbReference>
<dbReference type="PANTHER" id="PTHR34203:SF15">
    <property type="entry name" value="SLL1173 PROTEIN"/>
    <property type="match status" value="1"/>
</dbReference>
<organism evidence="2 3">
    <name type="scientific">Fischerella thermalis CCMEE 5318</name>
    <dbReference type="NCBI Taxonomy" id="2019666"/>
    <lineage>
        <taxon>Bacteria</taxon>
        <taxon>Bacillati</taxon>
        <taxon>Cyanobacteriota</taxon>
        <taxon>Cyanophyceae</taxon>
        <taxon>Nostocales</taxon>
        <taxon>Hapalosiphonaceae</taxon>
        <taxon>Fischerella</taxon>
    </lineage>
</organism>
<dbReference type="EMBL" id="NMQE01000828">
    <property type="protein sequence ID" value="PMB17315.1"/>
    <property type="molecule type" value="Genomic_DNA"/>
</dbReference>
<dbReference type="Proteomes" id="UP000235081">
    <property type="component" value="Unassembled WGS sequence"/>
</dbReference>
<proteinExistence type="predicted"/>
<dbReference type="AlphaFoldDB" id="A0A2N6L5Y9"/>
<dbReference type="Pfam" id="PF05050">
    <property type="entry name" value="Methyltransf_21"/>
    <property type="match status" value="1"/>
</dbReference>
<accession>A0A2N6L5Y9</accession>
<gene>
    <name evidence="2" type="ORF">CEN46_23880</name>
</gene>
<dbReference type="Gene3D" id="3.40.50.150">
    <property type="entry name" value="Vaccinia Virus protein VP39"/>
    <property type="match status" value="1"/>
</dbReference>
<evidence type="ECO:0000313" key="3">
    <source>
        <dbReference type="Proteomes" id="UP000235081"/>
    </source>
</evidence>
<dbReference type="InterPro" id="IPR052514">
    <property type="entry name" value="SAM-dependent_MTase"/>
</dbReference>
<feature type="domain" description="Methyltransferase FkbM" evidence="1">
    <location>
        <begin position="134"/>
        <end position="301"/>
    </location>
</feature>
<comment type="caution">
    <text evidence="2">The sequence shown here is derived from an EMBL/GenBank/DDBJ whole genome shotgun (WGS) entry which is preliminary data.</text>
</comment>
<dbReference type="InterPro" id="IPR029063">
    <property type="entry name" value="SAM-dependent_MTases_sf"/>
</dbReference>
<reference evidence="2 3" key="1">
    <citation type="submission" date="2017-07" db="EMBL/GenBank/DDBJ databases">
        <title>Genomes of Fischerella (Mastigocladus) sp. strains.</title>
        <authorList>
            <person name="Miller S.R."/>
        </authorList>
    </citation>
    <scope>NUCLEOTIDE SEQUENCE [LARGE SCALE GENOMIC DNA]</scope>
    <source>
        <strain evidence="2 3">CCMEE 5318</strain>
    </source>
</reference>
<sequence length="357" mass="40493">MAIVVGQLALDGDFPDTYCVVARAGRTRALQKLSNLLLRSVYRCSKLCELCFSEAEGGDSAMFLTLARKVIHSQRAKRIEAMHGQPQWRKVPAGFWMYIDPSEWLGKTLLMGYYESHLVYFIHTVCLPGDVCVDIGANQGYIALHMARRVGMGGRVLAIEPIEPTFERLVGNIQRNRASQVHCIHRAAGACVQSLEMWYDPSESGHASVYNRSSEQATRITIQVEPADTILEQHLTPQQLDKLIFAKIDVEGFEPAVLEGFRRTLQRSQPLLWIEKNPNCLQKGGYTVSDITRPLCELGYHIYEPSFHRNFLGIASLTLTPADIHSERFNTEFDDIIAVVPRSIGWERLQRRRIHIR</sequence>